<sequence length="130" mass="15074">MQAYSQDLRDRVLRAVERGESPTEIARRFEVSRVWVYQVADRFKATGERGSLQIGGYRRSRVADMEPTLRGWLKLEPDLTLAELCERLAKEGVEIKIPALWHQLNKWGLSLKKNPARQRARARRRAEGTT</sequence>
<reference evidence="2 3" key="1">
    <citation type="submission" date="2016-10" db="EMBL/GenBank/DDBJ databases">
        <authorList>
            <person name="de Groot N.N."/>
        </authorList>
    </citation>
    <scope>NUCLEOTIDE SEQUENCE [LARGE SCALE GENOMIC DNA]</scope>
    <source>
        <strain evidence="2 3">DSM 25927</strain>
    </source>
</reference>
<evidence type="ECO:0000313" key="2">
    <source>
        <dbReference type="EMBL" id="SEP85512.1"/>
    </source>
</evidence>
<dbReference type="OrthoDB" id="5572758at2"/>
<dbReference type="AlphaFoldDB" id="A0A1H9B924"/>
<dbReference type="EMBL" id="FOFS01000002">
    <property type="protein sequence ID" value="SEP85512.1"/>
    <property type="molecule type" value="Genomic_DNA"/>
</dbReference>
<dbReference type="InterPro" id="IPR036388">
    <property type="entry name" value="WH-like_DNA-bd_sf"/>
</dbReference>
<dbReference type="SUPFAM" id="SSF46689">
    <property type="entry name" value="Homeodomain-like"/>
    <property type="match status" value="1"/>
</dbReference>
<gene>
    <name evidence="2" type="ORF">SAMN04488038_1021</name>
</gene>
<organism evidence="2 3">
    <name type="scientific">Solimonas aquatica</name>
    <dbReference type="NCBI Taxonomy" id="489703"/>
    <lineage>
        <taxon>Bacteria</taxon>
        <taxon>Pseudomonadati</taxon>
        <taxon>Pseudomonadota</taxon>
        <taxon>Gammaproteobacteria</taxon>
        <taxon>Nevskiales</taxon>
        <taxon>Nevskiaceae</taxon>
        <taxon>Solimonas</taxon>
    </lineage>
</organism>
<proteinExistence type="predicted"/>
<dbReference type="InterPro" id="IPR002622">
    <property type="entry name" value="Transposase_14"/>
</dbReference>
<keyword evidence="3" id="KW-1185">Reference proteome</keyword>
<dbReference type="Gene3D" id="1.10.10.10">
    <property type="entry name" value="Winged helix-like DNA-binding domain superfamily/Winged helix DNA-binding domain"/>
    <property type="match status" value="1"/>
</dbReference>
<dbReference type="InterPro" id="IPR009057">
    <property type="entry name" value="Homeodomain-like_sf"/>
</dbReference>
<dbReference type="Proteomes" id="UP000199233">
    <property type="component" value="Unassembled WGS sequence"/>
</dbReference>
<evidence type="ECO:0000313" key="3">
    <source>
        <dbReference type="Proteomes" id="UP000199233"/>
    </source>
</evidence>
<feature type="domain" description="Transposase Synechocystis PCC 6803" evidence="1">
    <location>
        <begin position="3"/>
        <end position="124"/>
    </location>
</feature>
<name>A0A1H9B924_9GAMM</name>
<evidence type="ECO:0000259" key="1">
    <source>
        <dbReference type="Pfam" id="PF01710"/>
    </source>
</evidence>
<protein>
    <submittedName>
        <fullName evidence="2">Transposase</fullName>
    </submittedName>
</protein>
<dbReference type="Pfam" id="PF01710">
    <property type="entry name" value="HTH_Tnp_IS630"/>
    <property type="match status" value="1"/>
</dbReference>
<accession>A0A1H9B924</accession>